<reference evidence="1" key="2">
    <citation type="journal article" date="2023" name="IMA Fungus">
        <title>Comparative genomic study of the Penicillium genus elucidates a diverse pangenome and 15 lateral gene transfer events.</title>
        <authorList>
            <person name="Petersen C."/>
            <person name="Sorensen T."/>
            <person name="Nielsen M.R."/>
            <person name="Sondergaard T.E."/>
            <person name="Sorensen J.L."/>
            <person name="Fitzpatrick D.A."/>
            <person name="Frisvad J.C."/>
            <person name="Nielsen K.L."/>
        </authorList>
    </citation>
    <scope>NUCLEOTIDE SEQUENCE</scope>
    <source>
        <strain evidence="1">IBT 30761</strain>
    </source>
</reference>
<evidence type="ECO:0000313" key="2">
    <source>
        <dbReference type="Proteomes" id="UP001149074"/>
    </source>
</evidence>
<dbReference type="RefSeq" id="XP_056475854.1">
    <property type="nucleotide sequence ID" value="XM_056615497.1"/>
</dbReference>
<name>A0A9W9FLK8_9EURO</name>
<comment type="caution">
    <text evidence="1">The sequence shown here is derived from an EMBL/GenBank/DDBJ whole genome shotgun (WGS) entry which is preliminary data.</text>
</comment>
<dbReference type="GeneID" id="81354476"/>
<accession>A0A9W9FLK8</accession>
<evidence type="ECO:0000313" key="1">
    <source>
        <dbReference type="EMBL" id="KAJ5102474.1"/>
    </source>
</evidence>
<organism evidence="1 2">
    <name type="scientific">Penicillium argentinense</name>
    <dbReference type="NCBI Taxonomy" id="1131581"/>
    <lineage>
        <taxon>Eukaryota</taxon>
        <taxon>Fungi</taxon>
        <taxon>Dikarya</taxon>
        <taxon>Ascomycota</taxon>
        <taxon>Pezizomycotina</taxon>
        <taxon>Eurotiomycetes</taxon>
        <taxon>Eurotiomycetidae</taxon>
        <taxon>Eurotiales</taxon>
        <taxon>Aspergillaceae</taxon>
        <taxon>Penicillium</taxon>
    </lineage>
</organism>
<protein>
    <submittedName>
        <fullName evidence="1">Uncharacterized protein</fullName>
    </submittedName>
</protein>
<proteinExistence type="predicted"/>
<dbReference type="Proteomes" id="UP001149074">
    <property type="component" value="Unassembled WGS sequence"/>
</dbReference>
<dbReference type="AlphaFoldDB" id="A0A9W9FLK8"/>
<dbReference type="EMBL" id="JAPQKI010000004">
    <property type="protein sequence ID" value="KAJ5102474.1"/>
    <property type="molecule type" value="Genomic_DNA"/>
</dbReference>
<sequence length="188" mass="20477">MLSTSLSLVREWILPIDVLLRGYAADRANGFNTPSISQSVPRVLMSGSVVLDGASPDQLALAIVDIRADLILLVLLGRCLGRDLAVRRDESGSGGHSLAVIIGDFPLQGADFEELYELQIIGLWSRLDLAKKVRKTRHQGGLPTVTNDIKSPSLRCATALCRNNSNNVAENNMIKEWLGKRTIFPGTK</sequence>
<gene>
    <name evidence="1" type="ORF">N7532_003003</name>
</gene>
<reference evidence="1" key="1">
    <citation type="submission" date="2022-11" db="EMBL/GenBank/DDBJ databases">
        <authorList>
            <person name="Petersen C."/>
        </authorList>
    </citation>
    <scope>NUCLEOTIDE SEQUENCE</scope>
    <source>
        <strain evidence="1">IBT 30761</strain>
    </source>
</reference>
<keyword evidence="2" id="KW-1185">Reference proteome</keyword>